<dbReference type="Pfam" id="PF01844">
    <property type="entry name" value="HNH"/>
    <property type="match status" value="1"/>
</dbReference>
<geneLocation type="plasmid" evidence="3">
    <name>ppc892-6</name>
</geneLocation>
<dbReference type="GO" id="GO:0004519">
    <property type="term" value="F:endonuclease activity"/>
    <property type="evidence" value="ECO:0007669"/>
    <property type="project" value="InterPro"/>
</dbReference>
<dbReference type="Proteomes" id="UP000196118">
    <property type="component" value="Plasmid pPC892-6"/>
</dbReference>
<evidence type="ECO:0000313" key="3">
    <source>
        <dbReference type="Proteomes" id="UP000196118"/>
    </source>
</evidence>
<name>A0A1Y0VXL0_PEDPE</name>
<dbReference type="CDD" id="cd00085">
    <property type="entry name" value="HNHc"/>
    <property type="match status" value="1"/>
</dbReference>
<keyword evidence="2" id="KW-0614">Plasmid</keyword>
<dbReference type="GO" id="GO:0008270">
    <property type="term" value="F:zinc ion binding"/>
    <property type="evidence" value="ECO:0007669"/>
    <property type="project" value="InterPro"/>
</dbReference>
<proteinExistence type="predicted"/>
<dbReference type="InterPro" id="IPR003615">
    <property type="entry name" value="HNH_nuc"/>
</dbReference>
<dbReference type="InterPro" id="IPR002711">
    <property type="entry name" value="HNH"/>
</dbReference>
<dbReference type="EMBL" id="CP021477">
    <property type="protein sequence ID" value="ARW20876.1"/>
    <property type="molecule type" value="Genomic_DNA"/>
</dbReference>
<organism evidence="2 3">
    <name type="scientific">Pediococcus pentosaceus</name>
    <dbReference type="NCBI Taxonomy" id="1255"/>
    <lineage>
        <taxon>Bacteria</taxon>
        <taxon>Bacillati</taxon>
        <taxon>Bacillota</taxon>
        <taxon>Bacilli</taxon>
        <taxon>Lactobacillales</taxon>
        <taxon>Lactobacillaceae</taxon>
        <taxon>Pediococcus</taxon>
    </lineage>
</organism>
<reference evidence="2 3" key="1">
    <citation type="submission" date="2017-05" db="EMBL/GenBank/DDBJ databases">
        <title>Genome sequence of Pediococcus pentosaceus strain SRCM100892.</title>
        <authorList>
            <person name="Cho S.H."/>
        </authorList>
    </citation>
    <scope>NUCLEOTIDE SEQUENCE [LARGE SCALE GENOMIC DNA]</scope>
    <source>
        <strain evidence="2 3">SRCM100892</strain>
        <plasmid evidence="3">Plasmid ppc892-6</plasmid>
    </source>
</reference>
<gene>
    <name evidence="2" type="ORF">S100892_02341</name>
</gene>
<accession>A0A1Y0VXL0</accession>
<dbReference type="GO" id="GO:0003676">
    <property type="term" value="F:nucleic acid binding"/>
    <property type="evidence" value="ECO:0007669"/>
    <property type="project" value="InterPro"/>
</dbReference>
<dbReference type="Gene3D" id="1.10.30.50">
    <property type="match status" value="1"/>
</dbReference>
<sequence>MCLEEGNDKVYQLSEMEGDHITPWSEGGRTEEDNLQMLCKRHNRMKSNH</sequence>
<evidence type="ECO:0000259" key="1">
    <source>
        <dbReference type="Pfam" id="PF01844"/>
    </source>
</evidence>
<feature type="domain" description="HNH" evidence="1">
    <location>
        <begin position="1"/>
        <end position="48"/>
    </location>
</feature>
<dbReference type="AlphaFoldDB" id="A0A1Y0VXL0"/>
<protein>
    <recommendedName>
        <fullName evidence="1">HNH domain-containing protein</fullName>
    </recommendedName>
</protein>
<evidence type="ECO:0000313" key="2">
    <source>
        <dbReference type="EMBL" id="ARW20876.1"/>
    </source>
</evidence>